<reference evidence="3" key="1">
    <citation type="submission" date="2014-04" db="EMBL/GenBank/DDBJ databases">
        <title>Evolutionary Origins and Diversification of the Mycorrhizal Mutualists.</title>
        <authorList>
            <consortium name="DOE Joint Genome Institute"/>
            <consortium name="Mycorrhizal Genomics Consortium"/>
            <person name="Kohler A."/>
            <person name="Kuo A."/>
            <person name="Nagy L.G."/>
            <person name="Floudas D."/>
            <person name="Copeland A."/>
            <person name="Barry K.W."/>
            <person name="Cichocki N."/>
            <person name="Veneault-Fourrey C."/>
            <person name="LaButti K."/>
            <person name="Lindquist E.A."/>
            <person name="Lipzen A."/>
            <person name="Lundell T."/>
            <person name="Morin E."/>
            <person name="Murat C."/>
            <person name="Riley R."/>
            <person name="Ohm R."/>
            <person name="Sun H."/>
            <person name="Tunlid A."/>
            <person name="Henrissat B."/>
            <person name="Grigoriev I.V."/>
            <person name="Hibbett D.S."/>
            <person name="Martin F."/>
        </authorList>
    </citation>
    <scope>NUCLEOTIDE SEQUENCE [LARGE SCALE GENOMIC DNA]</scope>
    <source>
        <strain evidence="3">FD-334 SS-4</strain>
    </source>
</reference>
<keyword evidence="3" id="KW-1185">Reference proteome</keyword>
<sequence>MKFSLATLALSVALVFSQTALAVTHCQIGDDGSTPCPPGYRCCGPAVPGVGGTCAEGEVGSCPFNPSP</sequence>
<dbReference type="EMBL" id="KN817582">
    <property type="protein sequence ID" value="KJA19027.1"/>
    <property type="molecule type" value="Genomic_DNA"/>
</dbReference>
<evidence type="ECO:0000256" key="1">
    <source>
        <dbReference type="SAM" id="SignalP"/>
    </source>
</evidence>
<keyword evidence="1" id="KW-0732">Signal</keyword>
<dbReference type="AlphaFoldDB" id="A0A0D2KWM0"/>
<evidence type="ECO:0000313" key="2">
    <source>
        <dbReference type="EMBL" id="KJA19027.1"/>
    </source>
</evidence>
<protein>
    <submittedName>
        <fullName evidence="2">Uncharacterized protein</fullName>
    </submittedName>
</protein>
<feature type="signal peptide" evidence="1">
    <location>
        <begin position="1"/>
        <end position="22"/>
    </location>
</feature>
<dbReference type="OrthoDB" id="3026402at2759"/>
<gene>
    <name evidence="2" type="ORF">HYPSUDRAFT_44694</name>
</gene>
<evidence type="ECO:0000313" key="3">
    <source>
        <dbReference type="Proteomes" id="UP000054270"/>
    </source>
</evidence>
<accession>A0A0D2KWM0</accession>
<organism evidence="2 3">
    <name type="scientific">Hypholoma sublateritium (strain FD-334 SS-4)</name>
    <dbReference type="NCBI Taxonomy" id="945553"/>
    <lineage>
        <taxon>Eukaryota</taxon>
        <taxon>Fungi</taxon>
        <taxon>Dikarya</taxon>
        <taxon>Basidiomycota</taxon>
        <taxon>Agaricomycotina</taxon>
        <taxon>Agaricomycetes</taxon>
        <taxon>Agaricomycetidae</taxon>
        <taxon>Agaricales</taxon>
        <taxon>Agaricineae</taxon>
        <taxon>Strophariaceae</taxon>
        <taxon>Hypholoma</taxon>
    </lineage>
</organism>
<feature type="chain" id="PRO_5002246052" evidence="1">
    <location>
        <begin position="23"/>
        <end position="68"/>
    </location>
</feature>
<name>A0A0D2KWM0_HYPSF</name>
<proteinExistence type="predicted"/>
<dbReference type="Proteomes" id="UP000054270">
    <property type="component" value="Unassembled WGS sequence"/>
</dbReference>